<accession>A0ABZ2YCS8</accession>
<dbReference type="InterPro" id="IPR000644">
    <property type="entry name" value="CBS_dom"/>
</dbReference>
<dbReference type="InterPro" id="IPR005170">
    <property type="entry name" value="Transptr-assoc_dom"/>
</dbReference>
<dbReference type="PROSITE" id="PS51371">
    <property type="entry name" value="CBS"/>
    <property type="match status" value="2"/>
</dbReference>
<dbReference type="InterPro" id="IPR016169">
    <property type="entry name" value="FAD-bd_PCMH_sub2"/>
</dbReference>
<keyword evidence="7 9" id="KW-0472">Membrane</keyword>
<feature type="domain" description="CBS" evidence="11">
    <location>
        <begin position="218"/>
        <end position="278"/>
    </location>
</feature>
<dbReference type="PANTHER" id="PTHR43099">
    <property type="entry name" value="UPF0053 PROTEIN YRKA"/>
    <property type="match status" value="1"/>
</dbReference>
<evidence type="ECO:0000313" key="13">
    <source>
        <dbReference type="EMBL" id="WZL76815.1"/>
    </source>
</evidence>
<comment type="subcellular location">
    <subcellularLocation>
        <location evidence="1">Cell membrane</location>
        <topology evidence="1">Multi-pass membrane protein</topology>
    </subcellularLocation>
</comment>
<dbReference type="Gene3D" id="3.30.465.10">
    <property type="match status" value="1"/>
</dbReference>
<evidence type="ECO:0000256" key="6">
    <source>
        <dbReference type="ARBA" id="ARBA00023122"/>
    </source>
</evidence>
<dbReference type="CDD" id="cd04590">
    <property type="entry name" value="CBS_pair_CorC_HlyC_assoc"/>
    <property type="match status" value="1"/>
</dbReference>
<dbReference type="SMART" id="SM00116">
    <property type="entry name" value="CBS"/>
    <property type="match status" value="2"/>
</dbReference>
<feature type="domain" description="CNNM transmembrane" evidence="12">
    <location>
        <begin position="1"/>
        <end position="199"/>
    </location>
</feature>
<feature type="transmembrane region" description="Helical" evidence="10">
    <location>
        <begin position="137"/>
        <end position="162"/>
    </location>
</feature>
<feature type="transmembrane region" description="Helical" evidence="10">
    <location>
        <begin position="6"/>
        <end position="28"/>
    </location>
</feature>
<dbReference type="Pfam" id="PF00571">
    <property type="entry name" value="CBS"/>
    <property type="match status" value="2"/>
</dbReference>
<dbReference type="Pfam" id="PF03471">
    <property type="entry name" value="CorC_HlyC"/>
    <property type="match status" value="1"/>
</dbReference>
<reference evidence="13 14" key="1">
    <citation type="submission" date="2023-03" db="EMBL/GenBank/DDBJ databases">
        <title>Novel Species.</title>
        <authorList>
            <person name="Ma S."/>
        </authorList>
    </citation>
    <scope>NUCLEOTIDE SEQUENCE [LARGE SCALE GENOMIC DNA]</scope>
    <source>
        <strain evidence="13 14">B11</strain>
    </source>
</reference>
<evidence type="ECO:0000313" key="14">
    <source>
        <dbReference type="Proteomes" id="UP001461341"/>
    </source>
</evidence>
<keyword evidence="14" id="KW-1185">Reference proteome</keyword>
<dbReference type="InterPro" id="IPR044751">
    <property type="entry name" value="Ion_transp-like_CBS"/>
</dbReference>
<organism evidence="13 14">
    <name type="scientific">Thermatribacter velox</name>
    <dbReference type="NCBI Taxonomy" id="3039681"/>
    <lineage>
        <taxon>Bacteria</taxon>
        <taxon>Pseudomonadati</taxon>
        <taxon>Atribacterota</taxon>
        <taxon>Atribacteria</taxon>
        <taxon>Atribacterales</taxon>
        <taxon>Thermatribacteraceae</taxon>
        <taxon>Thermatribacter</taxon>
    </lineage>
</organism>
<evidence type="ECO:0000259" key="11">
    <source>
        <dbReference type="PROSITE" id="PS51371"/>
    </source>
</evidence>
<dbReference type="PROSITE" id="PS51846">
    <property type="entry name" value="CNNM"/>
    <property type="match status" value="1"/>
</dbReference>
<feature type="domain" description="CBS" evidence="11">
    <location>
        <begin position="283"/>
        <end position="340"/>
    </location>
</feature>
<proteinExistence type="predicted"/>
<evidence type="ECO:0000256" key="4">
    <source>
        <dbReference type="ARBA" id="ARBA00022737"/>
    </source>
</evidence>
<evidence type="ECO:0000256" key="9">
    <source>
        <dbReference type="PROSITE-ProRule" id="PRU01193"/>
    </source>
</evidence>
<evidence type="ECO:0000256" key="8">
    <source>
        <dbReference type="PROSITE-ProRule" id="PRU00703"/>
    </source>
</evidence>
<evidence type="ECO:0000256" key="2">
    <source>
        <dbReference type="ARBA" id="ARBA00022475"/>
    </source>
</evidence>
<dbReference type="SUPFAM" id="SSF54631">
    <property type="entry name" value="CBS-domain pair"/>
    <property type="match status" value="1"/>
</dbReference>
<dbReference type="RefSeq" id="WP_369018979.1">
    <property type="nucleotide sequence ID" value="NZ_CP121689.1"/>
</dbReference>
<evidence type="ECO:0000259" key="12">
    <source>
        <dbReference type="PROSITE" id="PS51846"/>
    </source>
</evidence>
<dbReference type="InterPro" id="IPR051676">
    <property type="entry name" value="UPF0053_domain"/>
</dbReference>
<feature type="transmembrane region" description="Helical" evidence="10">
    <location>
        <begin position="59"/>
        <end position="83"/>
    </location>
</feature>
<keyword evidence="5 9" id="KW-1133">Transmembrane helix</keyword>
<dbReference type="SUPFAM" id="SSF56176">
    <property type="entry name" value="FAD-binding/transporter-associated domain-like"/>
    <property type="match status" value="1"/>
</dbReference>
<feature type="transmembrane region" description="Helical" evidence="10">
    <location>
        <begin position="105"/>
        <end position="125"/>
    </location>
</feature>
<dbReference type="InterPro" id="IPR046342">
    <property type="entry name" value="CBS_dom_sf"/>
</dbReference>
<evidence type="ECO:0000256" key="7">
    <source>
        <dbReference type="ARBA" id="ARBA00023136"/>
    </source>
</evidence>
<evidence type="ECO:0000256" key="1">
    <source>
        <dbReference type="ARBA" id="ARBA00004651"/>
    </source>
</evidence>
<sequence length="444" mass="49983">MEYLGMIFLILILIAINAFFAASEIAIISVRKTMLRTLGEKKAGATRSVERLLQKPSEFLATIQVGVTLAGFFASATGAISLAQDLGEKLEKSGLPLLETAGKEIAFVLVTVIISFITLVLGELVPKRIALANPERISFLVARPIEALSLVFRPVIVVLSFFTDSISKFLGISQDKIGLVTEEELKIFLSEQKALPPEERQLINEVFDFGDTMAYEVMTPRTDIVAVDEEATVKDVLEVFRKNHYSRIPVFREDIDHIVGFVHIKDILVLYEEGMLDKKVKEILRPVYFVPATKKVIELLREMQRRRVHMAIVLDEYGGTAGLVTIEDLLEELVGEIRDEHDREAAPYRKVGENEYLVDASIQIEELNELLGLDIPESEEFESIGGLVMELLDKVPEEGEVVKIGRYLLKVERMRGKRIITLRLIVESDEEEGKEENVKTDTRP</sequence>
<dbReference type="Proteomes" id="UP001461341">
    <property type="component" value="Chromosome"/>
</dbReference>
<dbReference type="Pfam" id="PF01595">
    <property type="entry name" value="CNNM"/>
    <property type="match status" value="1"/>
</dbReference>
<dbReference type="Gene3D" id="3.10.580.10">
    <property type="entry name" value="CBS-domain"/>
    <property type="match status" value="1"/>
</dbReference>
<keyword evidence="6 8" id="KW-0129">CBS domain</keyword>
<keyword evidence="2" id="KW-1003">Cell membrane</keyword>
<evidence type="ECO:0000256" key="5">
    <source>
        <dbReference type="ARBA" id="ARBA00022989"/>
    </source>
</evidence>
<gene>
    <name evidence="13" type="ORF">QBE54_03550</name>
</gene>
<name>A0ABZ2YCS8_9BACT</name>
<keyword evidence="3 9" id="KW-0812">Transmembrane</keyword>
<evidence type="ECO:0000256" key="3">
    <source>
        <dbReference type="ARBA" id="ARBA00022692"/>
    </source>
</evidence>
<dbReference type="InterPro" id="IPR036318">
    <property type="entry name" value="FAD-bd_PCMH-like_sf"/>
</dbReference>
<evidence type="ECO:0000256" key="10">
    <source>
        <dbReference type="SAM" id="Phobius"/>
    </source>
</evidence>
<dbReference type="EMBL" id="CP121689">
    <property type="protein sequence ID" value="WZL76815.1"/>
    <property type="molecule type" value="Genomic_DNA"/>
</dbReference>
<dbReference type="InterPro" id="IPR002550">
    <property type="entry name" value="CNNM"/>
</dbReference>
<keyword evidence="4" id="KW-0677">Repeat</keyword>
<dbReference type="PANTHER" id="PTHR43099:SF2">
    <property type="entry name" value="UPF0053 PROTEIN YRKA"/>
    <property type="match status" value="1"/>
</dbReference>
<dbReference type="SMART" id="SM01091">
    <property type="entry name" value="CorC_HlyC"/>
    <property type="match status" value="1"/>
</dbReference>
<protein>
    <submittedName>
        <fullName evidence="13">Hemolysin family protein</fullName>
    </submittedName>
</protein>